<keyword evidence="2" id="KW-0479">Metal-binding</keyword>
<proteinExistence type="predicted"/>
<evidence type="ECO:0000256" key="1">
    <source>
        <dbReference type="ARBA" id="ARBA00001968"/>
    </source>
</evidence>
<reference evidence="5" key="1">
    <citation type="submission" date="2018-11" db="EMBL/GenBank/DDBJ databases">
        <authorList>
            <person name="Alioto T."/>
            <person name="Alioto T."/>
        </authorList>
    </citation>
    <scope>NUCLEOTIDE SEQUENCE</scope>
</reference>
<feature type="domain" description="DDE Tnp4" evidence="4">
    <location>
        <begin position="48"/>
        <end position="121"/>
    </location>
</feature>
<comment type="caution">
    <text evidence="5">The sequence shown here is derived from an EMBL/GenBank/DDBJ whole genome shotgun (WGS) entry which is preliminary data.</text>
</comment>
<evidence type="ECO:0000256" key="3">
    <source>
        <dbReference type="SAM" id="SignalP"/>
    </source>
</evidence>
<dbReference type="Proteomes" id="UP000596742">
    <property type="component" value="Unassembled WGS sequence"/>
</dbReference>
<organism evidence="5 6">
    <name type="scientific">Mytilus galloprovincialis</name>
    <name type="common">Mediterranean mussel</name>
    <dbReference type="NCBI Taxonomy" id="29158"/>
    <lineage>
        <taxon>Eukaryota</taxon>
        <taxon>Metazoa</taxon>
        <taxon>Spiralia</taxon>
        <taxon>Lophotrochozoa</taxon>
        <taxon>Mollusca</taxon>
        <taxon>Bivalvia</taxon>
        <taxon>Autobranchia</taxon>
        <taxon>Pteriomorphia</taxon>
        <taxon>Mytilida</taxon>
        <taxon>Mytiloidea</taxon>
        <taxon>Mytilidae</taxon>
        <taxon>Mytilinae</taxon>
        <taxon>Mytilus</taxon>
    </lineage>
</organism>
<dbReference type="PANTHER" id="PTHR23080">
    <property type="entry name" value="THAP DOMAIN PROTEIN"/>
    <property type="match status" value="1"/>
</dbReference>
<evidence type="ECO:0000313" key="6">
    <source>
        <dbReference type="Proteomes" id="UP000596742"/>
    </source>
</evidence>
<keyword evidence="3" id="KW-0732">Signal</keyword>
<sequence>MNLCALVVLLIVNTITQVIKFWQIGASFFKMTLQQSAQLNYLYQPLRKEKNNYLPKMLKPHEKLASVRIHIERVIGVMKNRYTILKGTLNIVLVKSLNDEVEESCFTSIDKIVRVCASLTNLGDGIVYSEKLKYFTLN</sequence>
<dbReference type="Pfam" id="PF13359">
    <property type="entry name" value="DDE_Tnp_4"/>
    <property type="match status" value="1"/>
</dbReference>
<keyword evidence="6" id="KW-1185">Reference proteome</keyword>
<name>A0A8B6D3A8_MYTGA</name>
<evidence type="ECO:0000313" key="5">
    <source>
        <dbReference type="EMBL" id="VDI14284.1"/>
    </source>
</evidence>
<gene>
    <name evidence="5" type="ORF">MGAL_10B090962</name>
</gene>
<dbReference type="AlphaFoldDB" id="A0A8B6D3A8"/>
<dbReference type="EMBL" id="UYJE01002852">
    <property type="protein sequence ID" value="VDI14284.1"/>
    <property type="molecule type" value="Genomic_DNA"/>
</dbReference>
<feature type="chain" id="PRO_5032450496" description="DDE Tnp4 domain-containing protein" evidence="3">
    <location>
        <begin position="22"/>
        <end position="138"/>
    </location>
</feature>
<accession>A0A8B6D3A8</accession>
<protein>
    <recommendedName>
        <fullName evidence="4">DDE Tnp4 domain-containing protein</fullName>
    </recommendedName>
</protein>
<evidence type="ECO:0000259" key="4">
    <source>
        <dbReference type="Pfam" id="PF13359"/>
    </source>
</evidence>
<evidence type="ECO:0000256" key="2">
    <source>
        <dbReference type="ARBA" id="ARBA00022723"/>
    </source>
</evidence>
<feature type="signal peptide" evidence="3">
    <location>
        <begin position="1"/>
        <end position="21"/>
    </location>
</feature>
<dbReference type="GO" id="GO:0046872">
    <property type="term" value="F:metal ion binding"/>
    <property type="evidence" value="ECO:0007669"/>
    <property type="project" value="UniProtKB-KW"/>
</dbReference>
<dbReference type="InterPro" id="IPR027806">
    <property type="entry name" value="HARBI1_dom"/>
</dbReference>
<dbReference type="OrthoDB" id="7331812at2759"/>
<comment type="cofactor">
    <cofactor evidence="1">
        <name>a divalent metal cation</name>
        <dbReference type="ChEBI" id="CHEBI:60240"/>
    </cofactor>
</comment>